<dbReference type="InterPro" id="IPR027383">
    <property type="entry name" value="Znf_put"/>
</dbReference>
<keyword evidence="2" id="KW-0812">Transmembrane</keyword>
<name>A0A9D9EMB3_9SPIR</name>
<evidence type="ECO:0000256" key="2">
    <source>
        <dbReference type="SAM" id="Phobius"/>
    </source>
</evidence>
<feature type="domain" description="Putative zinc-finger" evidence="3">
    <location>
        <begin position="9"/>
        <end position="37"/>
    </location>
</feature>
<reference evidence="4" key="1">
    <citation type="submission" date="2020-10" db="EMBL/GenBank/DDBJ databases">
        <authorList>
            <person name="Gilroy R."/>
        </authorList>
    </citation>
    <scope>NUCLEOTIDE SEQUENCE</scope>
    <source>
        <strain evidence="4">B3-4054</strain>
    </source>
</reference>
<accession>A0A9D9EMB3</accession>
<dbReference type="EMBL" id="JADIMS010000116">
    <property type="protein sequence ID" value="MBO8450711.1"/>
    <property type="molecule type" value="Genomic_DNA"/>
</dbReference>
<evidence type="ECO:0000313" key="4">
    <source>
        <dbReference type="EMBL" id="MBO8450711.1"/>
    </source>
</evidence>
<gene>
    <name evidence="4" type="ORF">IAA96_06360</name>
</gene>
<dbReference type="Proteomes" id="UP000823616">
    <property type="component" value="Unassembled WGS sequence"/>
</dbReference>
<dbReference type="Pfam" id="PF13490">
    <property type="entry name" value="zf-HC2"/>
    <property type="match status" value="1"/>
</dbReference>
<sequence>MSTCPDKSLYSAYVDGEVPSPWKEKLEAHLAACETCRAVESRYRNLRSAVQDSGVRLPENQSAFLENSFRSLSAHWALASSGTKSVHRTSRWDGGRKWISMPYAALAAMLLVAAFIPSFFAVRTMESRFTASASPQPASAADTGSQIVIAGLQAQEPRNTPHAAAVYGGYNPDVRLPENGVRAVSVSGGNPAAGFTLLDRTRMFSQDKEMLPPAGQGYVIIRLPQMVNFSPETNPGKSPMHRPGHAPQPRHAAGR</sequence>
<dbReference type="Gene3D" id="1.10.10.1320">
    <property type="entry name" value="Anti-sigma factor, zinc-finger domain"/>
    <property type="match status" value="1"/>
</dbReference>
<evidence type="ECO:0000313" key="5">
    <source>
        <dbReference type="Proteomes" id="UP000823616"/>
    </source>
</evidence>
<organism evidence="4 5">
    <name type="scientific">Candidatus Avitreponema avistercoris</name>
    <dbReference type="NCBI Taxonomy" id="2840705"/>
    <lineage>
        <taxon>Bacteria</taxon>
        <taxon>Pseudomonadati</taxon>
        <taxon>Spirochaetota</taxon>
        <taxon>Spirochaetia</taxon>
        <taxon>Spirochaetales</taxon>
        <taxon>Candidatus Avitreponema</taxon>
    </lineage>
</organism>
<evidence type="ECO:0000256" key="1">
    <source>
        <dbReference type="SAM" id="MobiDB-lite"/>
    </source>
</evidence>
<feature type="transmembrane region" description="Helical" evidence="2">
    <location>
        <begin position="101"/>
        <end position="122"/>
    </location>
</feature>
<dbReference type="AlphaFoldDB" id="A0A9D9EMB3"/>
<keyword evidence="2" id="KW-0472">Membrane</keyword>
<protein>
    <submittedName>
        <fullName evidence="4">Zf-HC2 domain-containing protein</fullName>
    </submittedName>
</protein>
<keyword evidence="2" id="KW-1133">Transmembrane helix</keyword>
<reference evidence="4" key="2">
    <citation type="journal article" date="2021" name="PeerJ">
        <title>Extensive microbial diversity within the chicken gut microbiome revealed by metagenomics and culture.</title>
        <authorList>
            <person name="Gilroy R."/>
            <person name="Ravi A."/>
            <person name="Getino M."/>
            <person name="Pursley I."/>
            <person name="Horton D.L."/>
            <person name="Alikhan N.F."/>
            <person name="Baker D."/>
            <person name="Gharbi K."/>
            <person name="Hall N."/>
            <person name="Watson M."/>
            <person name="Adriaenssens E.M."/>
            <person name="Foster-Nyarko E."/>
            <person name="Jarju S."/>
            <person name="Secka A."/>
            <person name="Antonio M."/>
            <person name="Oren A."/>
            <person name="Chaudhuri R.R."/>
            <person name="La Ragione R."/>
            <person name="Hildebrand F."/>
            <person name="Pallen M.J."/>
        </authorList>
    </citation>
    <scope>NUCLEOTIDE SEQUENCE</scope>
    <source>
        <strain evidence="4">B3-4054</strain>
    </source>
</reference>
<dbReference type="InterPro" id="IPR041916">
    <property type="entry name" value="Anti_sigma_zinc_sf"/>
</dbReference>
<evidence type="ECO:0000259" key="3">
    <source>
        <dbReference type="Pfam" id="PF13490"/>
    </source>
</evidence>
<proteinExistence type="predicted"/>
<comment type="caution">
    <text evidence="4">The sequence shown here is derived from an EMBL/GenBank/DDBJ whole genome shotgun (WGS) entry which is preliminary data.</text>
</comment>
<feature type="region of interest" description="Disordered" evidence="1">
    <location>
        <begin position="229"/>
        <end position="255"/>
    </location>
</feature>